<sequence length="80" mass="9279">MSFQPNRSSIFRFYQFALARFGRRESQQQTSMFVSHLNIRLIRRNAISEPPAANLPPNTTAEREHPVSKRASPEEYSPTE</sequence>
<feature type="region of interest" description="Disordered" evidence="1">
    <location>
        <begin position="47"/>
        <end position="80"/>
    </location>
</feature>
<protein>
    <submittedName>
        <fullName evidence="2">Uncharacterized protein</fullName>
    </submittedName>
</protein>
<gene>
    <name evidence="2" type="ORF">RRG08_064246</name>
</gene>
<feature type="compositionally biased region" description="Low complexity" evidence="1">
    <location>
        <begin position="50"/>
        <end position="60"/>
    </location>
</feature>
<evidence type="ECO:0000313" key="2">
    <source>
        <dbReference type="EMBL" id="KAK3740418.1"/>
    </source>
</evidence>
<name>A0AAE1CWT1_9GAST</name>
<accession>A0AAE1CWT1</accession>
<keyword evidence="3" id="KW-1185">Reference proteome</keyword>
<comment type="caution">
    <text evidence="2">The sequence shown here is derived from an EMBL/GenBank/DDBJ whole genome shotgun (WGS) entry which is preliminary data.</text>
</comment>
<dbReference type="Proteomes" id="UP001283361">
    <property type="component" value="Unassembled WGS sequence"/>
</dbReference>
<proteinExistence type="predicted"/>
<evidence type="ECO:0000313" key="3">
    <source>
        <dbReference type="Proteomes" id="UP001283361"/>
    </source>
</evidence>
<organism evidence="2 3">
    <name type="scientific">Elysia crispata</name>
    <name type="common">lettuce slug</name>
    <dbReference type="NCBI Taxonomy" id="231223"/>
    <lineage>
        <taxon>Eukaryota</taxon>
        <taxon>Metazoa</taxon>
        <taxon>Spiralia</taxon>
        <taxon>Lophotrochozoa</taxon>
        <taxon>Mollusca</taxon>
        <taxon>Gastropoda</taxon>
        <taxon>Heterobranchia</taxon>
        <taxon>Euthyneura</taxon>
        <taxon>Panpulmonata</taxon>
        <taxon>Sacoglossa</taxon>
        <taxon>Placobranchoidea</taxon>
        <taxon>Plakobranchidae</taxon>
        <taxon>Elysia</taxon>
    </lineage>
</organism>
<evidence type="ECO:0000256" key="1">
    <source>
        <dbReference type="SAM" id="MobiDB-lite"/>
    </source>
</evidence>
<reference evidence="2" key="1">
    <citation type="journal article" date="2023" name="G3 (Bethesda)">
        <title>A reference genome for the long-term kleptoplast-retaining sea slug Elysia crispata morphotype clarki.</title>
        <authorList>
            <person name="Eastman K.E."/>
            <person name="Pendleton A.L."/>
            <person name="Shaikh M.A."/>
            <person name="Suttiyut T."/>
            <person name="Ogas R."/>
            <person name="Tomko P."/>
            <person name="Gavelis G."/>
            <person name="Widhalm J.R."/>
            <person name="Wisecaver J.H."/>
        </authorList>
    </citation>
    <scope>NUCLEOTIDE SEQUENCE</scope>
    <source>
        <strain evidence="2">ECLA1</strain>
    </source>
</reference>
<feature type="compositionally biased region" description="Basic and acidic residues" evidence="1">
    <location>
        <begin position="61"/>
        <end position="73"/>
    </location>
</feature>
<dbReference type="EMBL" id="JAWDGP010006469">
    <property type="protein sequence ID" value="KAK3740418.1"/>
    <property type="molecule type" value="Genomic_DNA"/>
</dbReference>
<dbReference type="AlphaFoldDB" id="A0AAE1CWT1"/>